<reference evidence="1" key="1">
    <citation type="submission" date="2019-04" db="EMBL/GenBank/DDBJ databases">
        <title>Microbes associate with the intestines of laboratory mice.</title>
        <authorList>
            <person name="Navarre W."/>
            <person name="Wong E."/>
            <person name="Huang K."/>
            <person name="Tropini C."/>
            <person name="Ng K."/>
            <person name="Yu B."/>
        </authorList>
    </citation>
    <scope>NUCLEOTIDE SEQUENCE</scope>
    <source>
        <strain evidence="1">NM01_1-7b</strain>
    </source>
</reference>
<gene>
    <name evidence="1" type="ORF">E5329_20915</name>
</gene>
<organism evidence="1 2">
    <name type="scientific">Petralouisia muris</name>
    <dbReference type="NCBI Taxonomy" id="3032872"/>
    <lineage>
        <taxon>Bacteria</taxon>
        <taxon>Bacillati</taxon>
        <taxon>Bacillota</taxon>
        <taxon>Clostridia</taxon>
        <taxon>Lachnospirales</taxon>
        <taxon>Lachnospiraceae</taxon>
        <taxon>Petralouisia</taxon>
    </lineage>
</organism>
<comment type="caution">
    <text evidence="1">The sequence shown here is derived from an EMBL/GenBank/DDBJ whole genome shotgun (WGS) entry which is preliminary data.</text>
</comment>
<accession>A0AC61RQX9</accession>
<evidence type="ECO:0000313" key="2">
    <source>
        <dbReference type="Proteomes" id="UP000304953"/>
    </source>
</evidence>
<name>A0AC61RQX9_9FIRM</name>
<keyword evidence="2" id="KW-1185">Reference proteome</keyword>
<dbReference type="Proteomes" id="UP000304953">
    <property type="component" value="Unassembled WGS sequence"/>
</dbReference>
<sequence>MNNDRYVAYVGTYTHGTSVGIHIYDLDVEGGSMTERKVIPINNPSHLTVSANGKFLYSIADEGVAAFKILPDGDLEAMNEQWIGGMRGCYVDVDKENRYLFVGGYHDGRVTMMRLKEDGSIGEIADGIFHTGMGRSIAERNYRPHVNCVKLTPQQRFLCAVDGGLDQVKIYQIDYEKGKLKIADILREHLESSPRMIRFTPDGKFAYVLCEESNEVDVYSYECTPQGPDFERIQSIPTVEEEEKMNCGASGMEVSRDGKYLFCSNAGANSVVIYSINQATGELTMLCDSKISGDYPKSIAIFPDGQYFLSLNHDTNEIMTFHVDYEKKYFLMKGRPIAIDQPNCIHIHKLA</sequence>
<evidence type="ECO:0000313" key="1">
    <source>
        <dbReference type="EMBL" id="TGY91488.1"/>
    </source>
</evidence>
<proteinExistence type="predicted"/>
<dbReference type="EMBL" id="SRYA01000056">
    <property type="protein sequence ID" value="TGY91488.1"/>
    <property type="molecule type" value="Genomic_DNA"/>
</dbReference>
<protein>
    <submittedName>
        <fullName evidence="1">Lactonase family protein</fullName>
    </submittedName>
</protein>